<evidence type="ECO:0000313" key="6">
    <source>
        <dbReference type="Proteomes" id="UP000787322"/>
    </source>
</evidence>
<name>A0A9D5X5H5_9ACTN</name>
<keyword evidence="3" id="KW-0804">Transcription</keyword>
<dbReference type="SMART" id="SM00342">
    <property type="entry name" value="HTH_ARAC"/>
    <property type="match status" value="1"/>
</dbReference>
<evidence type="ECO:0000256" key="3">
    <source>
        <dbReference type="ARBA" id="ARBA00023163"/>
    </source>
</evidence>
<dbReference type="SUPFAM" id="SSF46689">
    <property type="entry name" value="Homeodomain-like"/>
    <property type="match status" value="1"/>
</dbReference>
<dbReference type="InterPro" id="IPR053142">
    <property type="entry name" value="PchR_regulatory_protein"/>
</dbReference>
<dbReference type="Gene3D" id="1.10.10.60">
    <property type="entry name" value="Homeodomain-like"/>
    <property type="match status" value="2"/>
</dbReference>
<gene>
    <name evidence="5" type="ORF">HXK24_04640</name>
</gene>
<evidence type="ECO:0000313" key="5">
    <source>
        <dbReference type="EMBL" id="MBF4803087.1"/>
    </source>
</evidence>
<dbReference type="GO" id="GO:0003700">
    <property type="term" value="F:DNA-binding transcription factor activity"/>
    <property type="evidence" value="ECO:0007669"/>
    <property type="project" value="InterPro"/>
</dbReference>
<dbReference type="PRINTS" id="PR00032">
    <property type="entry name" value="HTHARAC"/>
</dbReference>
<comment type="caution">
    <text evidence="5">The sequence shown here is derived from an EMBL/GenBank/DDBJ whole genome shotgun (WGS) entry which is preliminary data.</text>
</comment>
<dbReference type="AlphaFoldDB" id="A0A9D5X5H5"/>
<keyword evidence="1" id="KW-0805">Transcription regulation</keyword>
<dbReference type="InterPro" id="IPR018060">
    <property type="entry name" value="HTH_AraC"/>
</dbReference>
<dbReference type="Proteomes" id="UP000787322">
    <property type="component" value="Unassembled WGS sequence"/>
</dbReference>
<dbReference type="PROSITE" id="PS00041">
    <property type="entry name" value="HTH_ARAC_FAMILY_1"/>
    <property type="match status" value="1"/>
</dbReference>
<reference evidence="5" key="1">
    <citation type="submission" date="2020-04" db="EMBL/GenBank/DDBJ databases">
        <title>Deep metagenomics examines the oral microbiome during advanced dental caries in children, revealing novel taxa and co-occurrences with host molecules.</title>
        <authorList>
            <person name="Baker J.L."/>
            <person name="Morton J.T."/>
            <person name="Dinis M."/>
            <person name="Alvarez R."/>
            <person name="Tran N.C."/>
            <person name="Knight R."/>
            <person name="Edlund A."/>
        </authorList>
    </citation>
    <scope>NUCLEOTIDE SEQUENCE</scope>
    <source>
        <strain evidence="5">JCVI_3_bin.11</strain>
    </source>
</reference>
<feature type="domain" description="HTH araC/xylS-type" evidence="4">
    <location>
        <begin position="186"/>
        <end position="284"/>
    </location>
</feature>
<organism evidence="5 6">
    <name type="scientific">Lancefieldella parvula</name>
    <dbReference type="NCBI Taxonomy" id="1382"/>
    <lineage>
        <taxon>Bacteria</taxon>
        <taxon>Bacillati</taxon>
        <taxon>Actinomycetota</taxon>
        <taxon>Coriobacteriia</taxon>
        <taxon>Coriobacteriales</taxon>
        <taxon>Atopobiaceae</taxon>
        <taxon>Lancefieldella</taxon>
    </lineage>
</organism>
<dbReference type="PROSITE" id="PS01124">
    <property type="entry name" value="HTH_ARAC_FAMILY_2"/>
    <property type="match status" value="1"/>
</dbReference>
<keyword evidence="2" id="KW-0238">DNA-binding</keyword>
<dbReference type="InterPro" id="IPR020449">
    <property type="entry name" value="Tscrpt_reg_AraC-type_HTH"/>
</dbReference>
<sequence>MTMHDVMPGITLMFNDFTSVWNLESGFKLTPGSRMLCLNYCREGRIEWESGTDSCLYLDVGDLGIDDHARHESLFRFPFGHYRGVTVCLDPDIADKSLQSMFPEGFPVSVKQLYERFCSGDEPSVLRSGPSVEHIFCEIYNAHDRFRDAYLKLKIMELLLFLGSNIPEGGRIGQYGLTRAQVDKVKEIEQAITSDLSSHKTLKELSQEFEFPYASMQRWFKEVYGTSVHVYLTRYRMAQAATLLRTTSKPIGEVAFEVGYTNASKFASTFRSVVGMAPGDYRESAGQER</sequence>
<dbReference type="Pfam" id="PF12833">
    <property type="entry name" value="HTH_18"/>
    <property type="match status" value="1"/>
</dbReference>
<accession>A0A9D5X5H5</accession>
<evidence type="ECO:0000259" key="4">
    <source>
        <dbReference type="PROSITE" id="PS01124"/>
    </source>
</evidence>
<dbReference type="InterPro" id="IPR018062">
    <property type="entry name" value="HTH_AraC-typ_CS"/>
</dbReference>
<dbReference type="PANTHER" id="PTHR47893">
    <property type="entry name" value="REGULATORY PROTEIN PCHR"/>
    <property type="match status" value="1"/>
</dbReference>
<proteinExistence type="predicted"/>
<dbReference type="GO" id="GO:0043565">
    <property type="term" value="F:sequence-specific DNA binding"/>
    <property type="evidence" value="ECO:0007669"/>
    <property type="project" value="InterPro"/>
</dbReference>
<evidence type="ECO:0000256" key="1">
    <source>
        <dbReference type="ARBA" id="ARBA00023015"/>
    </source>
</evidence>
<protein>
    <submittedName>
        <fullName evidence="5">Helix-turn-helix transcriptional regulator</fullName>
    </submittedName>
</protein>
<dbReference type="PANTHER" id="PTHR47893:SF1">
    <property type="entry name" value="REGULATORY PROTEIN PCHR"/>
    <property type="match status" value="1"/>
</dbReference>
<evidence type="ECO:0000256" key="2">
    <source>
        <dbReference type="ARBA" id="ARBA00023125"/>
    </source>
</evidence>
<dbReference type="InterPro" id="IPR009057">
    <property type="entry name" value="Homeodomain-like_sf"/>
</dbReference>
<dbReference type="EMBL" id="JABZGU010000100">
    <property type="protein sequence ID" value="MBF4803087.1"/>
    <property type="molecule type" value="Genomic_DNA"/>
</dbReference>